<dbReference type="OMA" id="SKWPKER"/>
<evidence type="ECO:0000313" key="3">
    <source>
        <dbReference type="EMBL" id="KPI88142.1"/>
    </source>
</evidence>
<feature type="region of interest" description="Disordered" evidence="1">
    <location>
        <begin position="256"/>
        <end position="383"/>
    </location>
</feature>
<dbReference type="OrthoDB" id="263079at2759"/>
<reference evidence="3 4" key="1">
    <citation type="journal article" date="2015" name="PLoS Pathog.">
        <title>Leptomonas seymouri: Adaptations to the Dixenous Life Cycle Analyzed by Genome Sequencing, Transcriptome Profiling and Co-infection with Leishmania donovani.</title>
        <authorList>
            <person name="Kraeva N."/>
            <person name="Butenko A."/>
            <person name="Hlavacova J."/>
            <person name="Kostygov A."/>
            <person name="Myskova J."/>
            <person name="Grybchuk D."/>
            <person name="Lestinova T."/>
            <person name="Votypka J."/>
            <person name="Volf P."/>
            <person name="Opperdoes F."/>
            <person name="Flegontov P."/>
            <person name="Lukes J."/>
            <person name="Yurchenko V."/>
        </authorList>
    </citation>
    <scope>NUCLEOTIDE SEQUENCE [LARGE SCALE GENOMIC DNA]</scope>
    <source>
        <strain evidence="3 4">ATCC 30220</strain>
    </source>
</reference>
<proteinExistence type="predicted"/>
<evidence type="ECO:0000313" key="4">
    <source>
        <dbReference type="Proteomes" id="UP000038009"/>
    </source>
</evidence>
<feature type="domain" description="PH-like" evidence="2">
    <location>
        <begin position="422"/>
        <end position="606"/>
    </location>
</feature>
<dbReference type="Pfam" id="PF25406">
    <property type="entry name" value="PH_31"/>
    <property type="match status" value="1"/>
</dbReference>
<feature type="compositionally biased region" description="Basic and acidic residues" evidence="1">
    <location>
        <begin position="634"/>
        <end position="649"/>
    </location>
</feature>
<feature type="compositionally biased region" description="Polar residues" evidence="1">
    <location>
        <begin position="151"/>
        <end position="163"/>
    </location>
</feature>
<feature type="region of interest" description="Disordered" evidence="1">
    <location>
        <begin position="628"/>
        <end position="649"/>
    </location>
</feature>
<gene>
    <name evidence="3" type="ORF">ABL78_2775</name>
</gene>
<keyword evidence="4" id="KW-1185">Reference proteome</keyword>
<feature type="compositionally biased region" description="Polar residues" evidence="1">
    <location>
        <begin position="292"/>
        <end position="301"/>
    </location>
</feature>
<sequence>MDSRVPRLQLNTSRYSNAYDRVETGSRLNHTAAPLSTLGVSGVGYGGVGSSSNNNTSMTNNTMNSDAYNDCSCAAGAAPPSPIPRFSDSLMGRHSCFGDTNSYASPSQGWSELLQRRYNQPLEGDNVYTAASGFSRSTPRPSATRPLFVSESASNPRDTNVITGDTGCVPPWDATRPTASGAGLEPREDFLNRYRRLYPSKGLFSRPASAPGNRTSRDGYASLWGNLVDRGACTSTYVRTSSRVMPSKTPAYFGSGGGAPDFDWRGGTRPLATGDITTATTFREEQRPYRSENVSGLVNSRSRARADRWTDETVATPDGPLPDHFGDDTTSLDAVAPPSDASFSKASYDERRSRRRRRGGGGGSGRRRHGDDRENASEDSDDMWNADDADSLSFADAVVQAMDEQPVVPLELLRRAQETPFVWIRHPSHVIILALLQHRGIYLPRYRELVDYHMAELFLHYLDLCREGAYFVYYMPSKWPKERFFRIRMLPVNRLESGTESVPHLVVTLHESGVHILDAIPLDNLVGVTLSPQAACFRPFLESPNTIIGCREGRGHRARMPVDGAFSLWFYDIRQHTSRSVDILTCNAKVFDIWTKTFRGLVSVNSSSVVQVAMTPHGESAELAGLAQAAQKQNEIEHGERKGKLAEDA</sequence>
<organism evidence="3 4">
    <name type="scientific">Leptomonas seymouri</name>
    <dbReference type="NCBI Taxonomy" id="5684"/>
    <lineage>
        <taxon>Eukaryota</taxon>
        <taxon>Discoba</taxon>
        <taxon>Euglenozoa</taxon>
        <taxon>Kinetoplastea</taxon>
        <taxon>Metakinetoplastina</taxon>
        <taxon>Trypanosomatida</taxon>
        <taxon>Trypanosomatidae</taxon>
        <taxon>Leishmaniinae</taxon>
        <taxon>Leptomonas</taxon>
    </lineage>
</organism>
<dbReference type="InterPro" id="IPR057608">
    <property type="entry name" value="PH_2_kinetoplastids"/>
</dbReference>
<evidence type="ECO:0000256" key="1">
    <source>
        <dbReference type="SAM" id="MobiDB-lite"/>
    </source>
</evidence>
<comment type="caution">
    <text evidence="3">The sequence shown here is derived from an EMBL/GenBank/DDBJ whole genome shotgun (WGS) entry which is preliminary data.</text>
</comment>
<dbReference type="EMBL" id="LJSK01000060">
    <property type="protein sequence ID" value="KPI88142.1"/>
    <property type="molecule type" value="Genomic_DNA"/>
</dbReference>
<accession>A0A0N1ILQ5</accession>
<name>A0A0N1ILQ5_LEPSE</name>
<dbReference type="AlphaFoldDB" id="A0A0N1ILQ5"/>
<feature type="region of interest" description="Disordered" evidence="1">
    <location>
        <begin position="151"/>
        <end position="185"/>
    </location>
</feature>
<protein>
    <recommendedName>
        <fullName evidence="2">PH-like domain-containing protein</fullName>
    </recommendedName>
</protein>
<evidence type="ECO:0000259" key="2">
    <source>
        <dbReference type="Pfam" id="PF25406"/>
    </source>
</evidence>
<dbReference type="VEuPathDB" id="TriTrypDB:Lsey_0060_0170"/>
<dbReference type="Proteomes" id="UP000038009">
    <property type="component" value="Unassembled WGS sequence"/>
</dbReference>